<dbReference type="EMBL" id="FPLD01000083">
    <property type="protein sequence ID" value="SGZ06770.1"/>
    <property type="molecule type" value="Genomic_DNA"/>
</dbReference>
<reference evidence="2 4" key="2">
    <citation type="submission" date="2016-11" db="EMBL/GenBank/DDBJ databases">
        <authorList>
            <person name="Jaros S."/>
            <person name="Januszkiewicz K."/>
            <person name="Wedrychowicz H."/>
        </authorList>
    </citation>
    <scope>NUCLEOTIDE SEQUENCE [LARGE SCALE GENOMIC DNA]</scope>
    <source>
        <strain evidence="2">NVI 5450</strain>
    </source>
</reference>
<dbReference type="PATRIC" id="fig|80854.5.peg.3331"/>
<dbReference type="AlphaFoldDB" id="A0A090IL54"/>
<dbReference type="RefSeq" id="WP_045111199.1">
    <property type="nucleotide sequence ID" value="NZ_CAWRBC010000121.1"/>
</dbReference>
<accession>A0A090IL54</accession>
<reference evidence="1 3" key="1">
    <citation type="submission" date="2016-11" db="EMBL/GenBank/DDBJ databases">
        <authorList>
            <person name="Klemetsen T."/>
        </authorList>
    </citation>
    <scope>NUCLEOTIDE SEQUENCE [LARGE SCALE GENOMIC DNA]</scope>
    <source>
        <strain evidence="1">MT 2528</strain>
    </source>
</reference>
<dbReference type="EMBL" id="FPLJ01000064">
    <property type="protein sequence ID" value="SGY95078.1"/>
    <property type="molecule type" value="Genomic_DNA"/>
</dbReference>
<dbReference type="Proteomes" id="UP000182660">
    <property type="component" value="Unassembled WGS sequence"/>
</dbReference>
<protein>
    <submittedName>
        <fullName evidence="1 2">Exported protein</fullName>
    </submittedName>
</protein>
<name>A0A090IL54_9GAMM</name>
<organism evidence="2 4">
    <name type="scientific">Moritella viscosa</name>
    <dbReference type="NCBI Taxonomy" id="80854"/>
    <lineage>
        <taxon>Bacteria</taxon>
        <taxon>Pseudomonadati</taxon>
        <taxon>Pseudomonadota</taxon>
        <taxon>Gammaproteobacteria</taxon>
        <taxon>Alteromonadales</taxon>
        <taxon>Moritellaceae</taxon>
        <taxon>Moritella</taxon>
    </lineage>
</organism>
<dbReference type="Proteomes" id="UP000183794">
    <property type="component" value="Unassembled WGS sequence"/>
</dbReference>
<evidence type="ECO:0000313" key="4">
    <source>
        <dbReference type="Proteomes" id="UP000183794"/>
    </source>
</evidence>
<evidence type="ECO:0000313" key="1">
    <source>
        <dbReference type="EMBL" id="SGY95078.1"/>
    </source>
</evidence>
<evidence type="ECO:0000313" key="3">
    <source>
        <dbReference type="Proteomes" id="UP000182660"/>
    </source>
</evidence>
<gene>
    <name evidence="1" type="ORF">MT2528_2909</name>
    <name evidence="2" type="ORF">NVI5450_3102</name>
</gene>
<evidence type="ECO:0000313" key="2">
    <source>
        <dbReference type="EMBL" id="SGZ06770.1"/>
    </source>
</evidence>
<proteinExistence type="predicted"/>
<dbReference type="HOGENOM" id="CLU_1529447_0_0_6"/>
<keyword evidence="3" id="KW-1185">Reference proteome</keyword>
<dbReference type="KEGG" id="mvs:MVIS_3147"/>
<sequence length="191" mass="21491">MARAQLMRNFTQEGNMKKLSSILLVLLSINASAIEVILWVSEKDAPNITTDMPIESWHKAGYHDGPCGWVQTQNVDHLPPASSKNYIQGSEKVYEIDQEGNILNLWSMPVDSYVYAISGLNIYVRWGKTALQISTSGQLQISEQQYIKAKEASCPNKIKSIYGESDYIRCSEHTDLSNNKVHFLVYEGVCT</sequence>